<feature type="transmembrane region" description="Helical" evidence="1">
    <location>
        <begin position="28"/>
        <end position="47"/>
    </location>
</feature>
<evidence type="ECO:0000313" key="3">
    <source>
        <dbReference type="Proteomes" id="UP000789342"/>
    </source>
</evidence>
<feature type="transmembrane region" description="Helical" evidence="1">
    <location>
        <begin position="134"/>
        <end position="154"/>
    </location>
</feature>
<feature type="transmembrane region" description="Helical" evidence="1">
    <location>
        <begin position="180"/>
        <end position="202"/>
    </location>
</feature>
<gene>
    <name evidence="2" type="ORF">AMORRO_LOCUS8988</name>
</gene>
<keyword evidence="1" id="KW-1133">Transmembrane helix</keyword>
<keyword evidence="1" id="KW-0812">Transmembrane</keyword>
<accession>A0A9N9D712</accession>
<keyword evidence="3" id="KW-1185">Reference proteome</keyword>
<comment type="caution">
    <text evidence="2">The sequence shown here is derived from an EMBL/GenBank/DDBJ whole genome shotgun (WGS) entry which is preliminary data.</text>
</comment>
<feature type="non-terminal residue" evidence="2">
    <location>
        <position position="210"/>
    </location>
</feature>
<evidence type="ECO:0000256" key="1">
    <source>
        <dbReference type="SAM" id="Phobius"/>
    </source>
</evidence>
<dbReference type="OrthoDB" id="2390474at2759"/>
<evidence type="ECO:0000313" key="2">
    <source>
        <dbReference type="EMBL" id="CAG8628695.1"/>
    </source>
</evidence>
<reference evidence="2" key="1">
    <citation type="submission" date="2021-06" db="EMBL/GenBank/DDBJ databases">
        <authorList>
            <person name="Kallberg Y."/>
            <person name="Tangrot J."/>
            <person name="Rosling A."/>
        </authorList>
    </citation>
    <scope>NUCLEOTIDE SEQUENCE</scope>
    <source>
        <strain evidence="2">CL551</strain>
    </source>
</reference>
<protein>
    <submittedName>
        <fullName evidence="2">16214_t:CDS:1</fullName>
    </submittedName>
</protein>
<keyword evidence="1" id="KW-0472">Membrane</keyword>
<dbReference type="EMBL" id="CAJVPV010008287">
    <property type="protein sequence ID" value="CAG8628695.1"/>
    <property type="molecule type" value="Genomic_DNA"/>
</dbReference>
<name>A0A9N9D712_9GLOM</name>
<dbReference type="AlphaFoldDB" id="A0A9N9D712"/>
<proteinExistence type="predicted"/>
<organism evidence="2 3">
    <name type="scientific">Acaulospora morrowiae</name>
    <dbReference type="NCBI Taxonomy" id="94023"/>
    <lineage>
        <taxon>Eukaryota</taxon>
        <taxon>Fungi</taxon>
        <taxon>Fungi incertae sedis</taxon>
        <taxon>Mucoromycota</taxon>
        <taxon>Glomeromycotina</taxon>
        <taxon>Glomeromycetes</taxon>
        <taxon>Diversisporales</taxon>
        <taxon>Acaulosporaceae</taxon>
        <taxon>Acaulospora</taxon>
    </lineage>
</organism>
<sequence length="210" mass="24084">PIPQYVTCCLPALAIMGESPAESFTEKFFWLLICLGCPFTGLFYSLIIGSRKENRFLYWLSSKKFKLVSKDGSKPKESDESGNHGEFSESYRPFGFHACEIDKDSEQYIKQLAKQCTAKASGTINCKDWPHIPFLLSWVLPATFIRVLCGITFIKNPDALVFEKPILISKNEELRRNNSWAVFALAFFSIFYPYITLFLQLYPTAKEKRT</sequence>
<dbReference type="Proteomes" id="UP000789342">
    <property type="component" value="Unassembled WGS sequence"/>
</dbReference>